<proteinExistence type="predicted"/>
<feature type="compositionally biased region" description="Polar residues" evidence="1">
    <location>
        <begin position="111"/>
        <end position="127"/>
    </location>
</feature>
<evidence type="ECO:0000313" key="2">
    <source>
        <dbReference type="EMBL" id="AVO23150.1"/>
    </source>
</evidence>
<accession>A0A2P1JUV8</accession>
<name>A0A2P1JUV8_9CAUD</name>
<organism evidence="2 3">
    <name type="scientific">Xanthomonas phage RiverRider</name>
    <dbReference type="NCBI Taxonomy" id="2108116"/>
    <lineage>
        <taxon>Viruses</taxon>
        <taxon>Duplodnaviria</taxon>
        <taxon>Heunggongvirae</taxon>
        <taxon>Uroviricota</taxon>
        <taxon>Caudoviricetes</taxon>
        <taxon>Schitoviridae</taxon>
        <taxon>Riverridervirus</taxon>
        <taxon>Riverridervirus riverrider</taxon>
    </lineage>
</organism>
<protein>
    <submittedName>
        <fullName evidence="2">Uncharacterized protein</fullName>
    </submittedName>
</protein>
<dbReference type="Proteomes" id="UP000241502">
    <property type="component" value="Segment"/>
</dbReference>
<feature type="region of interest" description="Disordered" evidence="1">
    <location>
        <begin position="56"/>
        <end position="159"/>
    </location>
</feature>
<evidence type="ECO:0000313" key="3">
    <source>
        <dbReference type="Proteomes" id="UP000241502"/>
    </source>
</evidence>
<reference evidence="2" key="1">
    <citation type="submission" date="2018-02" db="EMBL/GenBank/DDBJ databases">
        <authorList>
            <person name="Miller M."/>
            <person name="Deiulio A."/>
            <person name="Douthitt C."/>
            <person name="McMahon J."/>
            <person name="Holland C."/>
            <person name="Wiersma-Koch H."/>
            <person name="Turechek W."/>
            <person name="D'Elia T."/>
        </authorList>
    </citation>
    <scope>NUCLEOTIDE SEQUENCE [LARGE SCALE GENOMIC DNA]</scope>
</reference>
<sequence>MALEITIDQNEIETAIRNHIGTLITVAEGQNIGITLKAGRGENGYSATIEIGGQNASQVEGLPKQPAAPSVSGPFKRGAKPAQADTSAPVGETPISELDQTQKETALADTQAPSSTGGEVEAQSPQDTAEAEAPAEQTKPKGGLFQHLPKRTGTDAEAK</sequence>
<gene>
    <name evidence="2" type="ORF">RIVERRIDER_69</name>
</gene>
<dbReference type="EMBL" id="MG983743">
    <property type="protein sequence ID" value="AVO23150.1"/>
    <property type="molecule type" value="Genomic_DNA"/>
</dbReference>
<keyword evidence="3" id="KW-1185">Reference proteome</keyword>
<evidence type="ECO:0000256" key="1">
    <source>
        <dbReference type="SAM" id="MobiDB-lite"/>
    </source>
</evidence>